<evidence type="ECO:0008006" key="2">
    <source>
        <dbReference type="Google" id="ProtNLM"/>
    </source>
</evidence>
<sequence length="280" mass="32591">LRKLELFDEAIVLADELISKYPDFEWCRNEVIWTYIQGVLVKLSEEESLERVIETANRIMSLNPTDLAAKITVFKVLKLAKSSNHWEAVNEWVIKIAPNSLSTKPMTDDSGREGWSDQSLWYNYRINGLIEKEDTKEAISIVDEILERFPKQRKFFLRLKALANYLLGNLPESERIYQNLSSDYRPDWWMLHEYAKVVRDIGRREDALKLMYQAASGHSKLESMVSLFVDIGILCKELGKYEEARAHLVLCKYVRNEKGWTVPEPIINTVNDLNKLFAIT</sequence>
<name>X1PKL2_9ZZZZ</name>
<proteinExistence type="predicted"/>
<reference evidence="1" key="1">
    <citation type="journal article" date="2014" name="Front. Microbiol.">
        <title>High frequency of phylogenetically diverse reductive dehalogenase-homologous genes in deep subseafloor sedimentary metagenomes.</title>
        <authorList>
            <person name="Kawai M."/>
            <person name="Futagami T."/>
            <person name="Toyoda A."/>
            <person name="Takaki Y."/>
            <person name="Nishi S."/>
            <person name="Hori S."/>
            <person name="Arai W."/>
            <person name="Tsubouchi T."/>
            <person name="Morono Y."/>
            <person name="Uchiyama I."/>
            <person name="Ito T."/>
            <person name="Fujiyama A."/>
            <person name="Inagaki F."/>
            <person name="Takami H."/>
        </authorList>
    </citation>
    <scope>NUCLEOTIDE SEQUENCE</scope>
    <source>
        <strain evidence="1">Expedition CK06-06</strain>
    </source>
</reference>
<feature type="non-terminal residue" evidence="1">
    <location>
        <position position="1"/>
    </location>
</feature>
<gene>
    <name evidence="1" type="ORF">S06H3_30827</name>
</gene>
<dbReference type="EMBL" id="BARV01018191">
    <property type="protein sequence ID" value="GAI31414.1"/>
    <property type="molecule type" value="Genomic_DNA"/>
</dbReference>
<organism evidence="1">
    <name type="scientific">marine sediment metagenome</name>
    <dbReference type="NCBI Taxonomy" id="412755"/>
    <lineage>
        <taxon>unclassified sequences</taxon>
        <taxon>metagenomes</taxon>
        <taxon>ecological metagenomes</taxon>
    </lineage>
</organism>
<dbReference type="SUPFAM" id="SSF48452">
    <property type="entry name" value="TPR-like"/>
    <property type="match status" value="1"/>
</dbReference>
<feature type="non-terminal residue" evidence="1">
    <location>
        <position position="280"/>
    </location>
</feature>
<dbReference type="InterPro" id="IPR011990">
    <property type="entry name" value="TPR-like_helical_dom_sf"/>
</dbReference>
<dbReference type="Gene3D" id="1.25.40.10">
    <property type="entry name" value="Tetratricopeptide repeat domain"/>
    <property type="match status" value="1"/>
</dbReference>
<accession>X1PKL2</accession>
<evidence type="ECO:0000313" key="1">
    <source>
        <dbReference type="EMBL" id="GAI31414.1"/>
    </source>
</evidence>
<dbReference type="AlphaFoldDB" id="X1PKL2"/>
<comment type="caution">
    <text evidence="1">The sequence shown here is derived from an EMBL/GenBank/DDBJ whole genome shotgun (WGS) entry which is preliminary data.</text>
</comment>
<protein>
    <recommendedName>
        <fullName evidence="2">Tetratricopeptide repeat protein</fullName>
    </recommendedName>
</protein>